<dbReference type="PANTHER" id="PTHR13544">
    <property type="entry name" value="SELENOPROTEIN T"/>
    <property type="match status" value="1"/>
</dbReference>
<dbReference type="EMBL" id="JABFAC010000008">
    <property type="protein sequence ID" value="MBA0620302.1"/>
    <property type="molecule type" value="Genomic_DNA"/>
</dbReference>
<reference evidence="1 2" key="1">
    <citation type="journal article" date="2019" name="Genome Biol. Evol.">
        <title>Insights into the evolution of the New World diploid cottons (Gossypium, subgenus Houzingenia) based on genome sequencing.</title>
        <authorList>
            <person name="Grover C.E."/>
            <person name="Arick M.A. 2nd"/>
            <person name="Thrash A."/>
            <person name="Conover J.L."/>
            <person name="Sanders W.S."/>
            <person name="Peterson D.G."/>
            <person name="Frelichowski J.E."/>
            <person name="Scheffler J.A."/>
            <person name="Scheffler B.E."/>
            <person name="Wendel J.F."/>
        </authorList>
    </citation>
    <scope>NUCLEOTIDE SEQUENCE [LARGE SCALE GENOMIC DNA]</scope>
    <source>
        <strain evidence="1">27</strain>
        <tissue evidence="1">Leaf</tissue>
    </source>
</reference>
<protein>
    <submittedName>
        <fullName evidence="1">Uncharacterized protein</fullName>
    </submittedName>
</protein>
<organism evidence="1 2">
    <name type="scientific">Gossypium davidsonii</name>
    <name type="common">Davidson's cotton</name>
    <name type="synonym">Gossypium klotzschianum subsp. davidsonii</name>
    <dbReference type="NCBI Taxonomy" id="34287"/>
    <lineage>
        <taxon>Eukaryota</taxon>
        <taxon>Viridiplantae</taxon>
        <taxon>Streptophyta</taxon>
        <taxon>Embryophyta</taxon>
        <taxon>Tracheophyta</taxon>
        <taxon>Spermatophyta</taxon>
        <taxon>Magnoliopsida</taxon>
        <taxon>eudicotyledons</taxon>
        <taxon>Gunneridae</taxon>
        <taxon>Pentapetalae</taxon>
        <taxon>rosids</taxon>
        <taxon>malvids</taxon>
        <taxon>Malvales</taxon>
        <taxon>Malvaceae</taxon>
        <taxon>Malvoideae</taxon>
        <taxon>Gossypium</taxon>
    </lineage>
</organism>
<dbReference type="InterPro" id="IPR019389">
    <property type="entry name" value="Selenoprotein_T"/>
</dbReference>
<dbReference type="GO" id="GO:0045454">
    <property type="term" value="P:cell redox homeostasis"/>
    <property type="evidence" value="ECO:0007669"/>
    <property type="project" value="TreeGrafter"/>
</dbReference>
<gene>
    <name evidence="1" type="ORF">Godav_006051</name>
</gene>
<proteinExistence type="predicted"/>
<name>A0A7J8S3Z3_GOSDV</name>
<keyword evidence="2" id="KW-1185">Reference proteome</keyword>
<dbReference type="PANTHER" id="PTHR13544:SF12">
    <property type="entry name" value="SELT-LIKE PROTEIN"/>
    <property type="match status" value="1"/>
</dbReference>
<comment type="caution">
    <text evidence="1">The sequence shown here is derived from an EMBL/GenBank/DDBJ whole genome shotgun (WGS) entry which is preliminary data.</text>
</comment>
<dbReference type="Proteomes" id="UP000593561">
    <property type="component" value="Unassembled WGS sequence"/>
</dbReference>
<dbReference type="GO" id="GO:0004791">
    <property type="term" value="F:thioredoxin-disulfide reductase (NADPH) activity"/>
    <property type="evidence" value="ECO:0007669"/>
    <property type="project" value="TreeGrafter"/>
</dbReference>
<dbReference type="AlphaFoldDB" id="A0A7J8S3Z3"/>
<evidence type="ECO:0000313" key="2">
    <source>
        <dbReference type="Proteomes" id="UP000593561"/>
    </source>
</evidence>
<sequence length="92" mass="10450">MKKMLEAQFPGIDVILDNYPPSLSKCLLSKVVPVFEFGVIWIMMAGEQIFPMIGIMTPPLWEVESAVLYLNSCEQIGVSRLERPVGFRQGRY</sequence>
<dbReference type="GO" id="GO:0005789">
    <property type="term" value="C:endoplasmic reticulum membrane"/>
    <property type="evidence" value="ECO:0007669"/>
    <property type="project" value="TreeGrafter"/>
</dbReference>
<evidence type="ECO:0000313" key="1">
    <source>
        <dbReference type="EMBL" id="MBA0620302.1"/>
    </source>
</evidence>
<accession>A0A7J8S3Z3</accession>